<gene>
    <name evidence="10" type="ORF">ENW00_07525</name>
</gene>
<feature type="transmembrane region" description="Helical" evidence="8">
    <location>
        <begin position="74"/>
        <end position="95"/>
    </location>
</feature>
<feature type="transmembrane region" description="Helical" evidence="8">
    <location>
        <begin position="181"/>
        <end position="206"/>
    </location>
</feature>
<sequence>MRKLYSLLKYTLLILWGLTTLFPIYWVMINSFKPTSEILLNPLSFPTSFHIENYLQLSNYGNINFLKGFKNSAIISFSTTLLVLFLGSLASYAIARLNFKRANLINSFLVGAQLVPAFSIVIPALIVFKTVRLSGSYLSLILLQTACFLPFSILTITSFMKSIPVELEEAAYIDGASVLQTFLKIILPTSIPALVTAGIFVFLWSYNDLFMSLILLPLREKQPICVLLSLVSSAYGTNYGAMMAALFVTIIPVVVIYTFLQEYIVRGLMSGAGIR</sequence>
<comment type="similarity">
    <text evidence="8">Belongs to the binding-protein-dependent transport system permease family.</text>
</comment>
<dbReference type="SUPFAM" id="SSF161098">
    <property type="entry name" value="MetI-like"/>
    <property type="match status" value="1"/>
</dbReference>
<dbReference type="EMBL" id="DTIN01000032">
    <property type="protein sequence ID" value="HFX13975.1"/>
    <property type="molecule type" value="Genomic_DNA"/>
</dbReference>
<feature type="domain" description="ABC transmembrane type-1" evidence="9">
    <location>
        <begin position="69"/>
        <end position="260"/>
    </location>
</feature>
<dbReference type="GO" id="GO:0005886">
    <property type="term" value="C:plasma membrane"/>
    <property type="evidence" value="ECO:0007669"/>
    <property type="project" value="UniProtKB-SubCell"/>
</dbReference>
<keyword evidence="7 8" id="KW-0472">Membrane</keyword>
<dbReference type="InterPro" id="IPR035906">
    <property type="entry name" value="MetI-like_sf"/>
</dbReference>
<evidence type="ECO:0000256" key="5">
    <source>
        <dbReference type="ARBA" id="ARBA00022692"/>
    </source>
</evidence>
<dbReference type="Gene3D" id="1.10.3720.10">
    <property type="entry name" value="MetI-like"/>
    <property type="match status" value="1"/>
</dbReference>
<feature type="transmembrane region" description="Helical" evidence="8">
    <location>
        <begin position="7"/>
        <end position="29"/>
    </location>
</feature>
<comment type="caution">
    <text evidence="10">The sequence shown here is derived from an EMBL/GenBank/DDBJ whole genome shotgun (WGS) entry which is preliminary data.</text>
</comment>
<evidence type="ECO:0000256" key="1">
    <source>
        <dbReference type="ARBA" id="ARBA00004651"/>
    </source>
</evidence>
<dbReference type="CDD" id="cd06261">
    <property type="entry name" value="TM_PBP2"/>
    <property type="match status" value="1"/>
</dbReference>
<evidence type="ECO:0000256" key="6">
    <source>
        <dbReference type="ARBA" id="ARBA00022989"/>
    </source>
</evidence>
<dbReference type="AlphaFoldDB" id="A0A7C3MKU8"/>
<proteinExistence type="inferred from homology"/>
<evidence type="ECO:0000256" key="2">
    <source>
        <dbReference type="ARBA" id="ARBA00020515"/>
    </source>
</evidence>
<dbReference type="Pfam" id="PF00528">
    <property type="entry name" value="BPD_transp_1"/>
    <property type="match status" value="1"/>
</dbReference>
<feature type="transmembrane region" description="Helical" evidence="8">
    <location>
        <begin position="140"/>
        <end position="160"/>
    </location>
</feature>
<evidence type="ECO:0000256" key="7">
    <source>
        <dbReference type="ARBA" id="ARBA00023136"/>
    </source>
</evidence>
<name>A0A7C3MKU8_DICTH</name>
<keyword evidence="6 8" id="KW-1133">Transmembrane helix</keyword>
<keyword evidence="3 8" id="KW-0813">Transport</keyword>
<dbReference type="PANTHER" id="PTHR43744:SF8">
    <property type="entry name" value="SN-GLYCEROL-3-PHOSPHATE TRANSPORT SYSTEM PERMEASE PROTEIN UGPE"/>
    <property type="match status" value="1"/>
</dbReference>
<dbReference type="PROSITE" id="PS50928">
    <property type="entry name" value="ABC_TM1"/>
    <property type="match status" value="1"/>
</dbReference>
<keyword evidence="5 8" id="KW-0812">Transmembrane</keyword>
<evidence type="ECO:0000313" key="10">
    <source>
        <dbReference type="EMBL" id="HFX13975.1"/>
    </source>
</evidence>
<accession>A0A7C3MKU8</accession>
<feature type="transmembrane region" description="Helical" evidence="8">
    <location>
        <begin position="107"/>
        <end position="128"/>
    </location>
</feature>
<dbReference type="GO" id="GO:0055085">
    <property type="term" value="P:transmembrane transport"/>
    <property type="evidence" value="ECO:0007669"/>
    <property type="project" value="InterPro"/>
</dbReference>
<evidence type="ECO:0000256" key="8">
    <source>
        <dbReference type="RuleBase" id="RU363032"/>
    </source>
</evidence>
<dbReference type="PANTHER" id="PTHR43744">
    <property type="entry name" value="ABC TRANSPORTER PERMEASE PROTEIN MG189-RELATED-RELATED"/>
    <property type="match status" value="1"/>
</dbReference>
<protein>
    <recommendedName>
        <fullName evidence="2">sn-glycerol-3-phosphate transport system permease protein UgpE</fullName>
    </recommendedName>
</protein>
<feature type="transmembrane region" description="Helical" evidence="8">
    <location>
        <begin position="239"/>
        <end position="260"/>
    </location>
</feature>
<organism evidence="10">
    <name type="scientific">Dictyoglomus thermophilum</name>
    <dbReference type="NCBI Taxonomy" id="14"/>
    <lineage>
        <taxon>Bacteria</taxon>
        <taxon>Pseudomonadati</taxon>
        <taxon>Dictyoglomota</taxon>
        <taxon>Dictyoglomia</taxon>
        <taxon>Dictyoglomales</taxon>
        <taxon>Dictyoglomaceae</taxon>
        <taxon>Dictyoglomus</taxon>
    </lineage>
</organism>
<comment type="subcellular location">
    <subcellularLocation>
        <location evidence="1 8">Cell membrane</location>
        <topology evidence="1 8">Multi-pass membrane protein</topology>
    </subcellularLocation>
</comment>
<keyword evidence="4" id="KW-1003">Cell membrane</keyword>
<evidence type="ECO:0000256" key="4">
    <source>
        <dbReference type="ARBA" id="ARBA00022475"/>
    </source>
</evidence>
<evidence type="ECO:0000259" key="9">
    <source>
        <dbReference type="PROSITE" id="PS50928"/>
    </source>
</evidence>
<evidence type="ECO:0000256" key="3">
    <source>
        <dbReference type="ARBA" id="ARBA00022448"/>
    </source>
</evidence>
<dbReference type="InterPro" id="IPR000515">
    <property type="entry name" value="MetI-like"/>
</dbReference>
<reference evidence="10" key="1">
    <citation type="journal article" date="2020" name="mSystems">
        <title>Genome- and Community-Level Interaction Insights into Carbon Utilization and Element Cycling Functions of Hydrothermarchaeota in Hydrothermal Sediment.</title>
        <authorList>
            <person name="Zhou Z."/>
            <person name="Liu Y."/>
            <person name="Xu W."/>
            <person name="Pan J."/>
            <person name="Luo Z.H."/>
            <person name="Li M."/>
        </authorList>
    </citation>
    <scope>NUCLEOTIDE SEQUENCE [LARGE SCALE GENOMIC DNA]</scope>
    <source>
        <strain evidence="10">SpSt-81</strain>
    </source>
</reference>